<evidence type="ECO:0000313" key="1">
    <source>
        <dbReference type="EnsemblMetazoa" id="PPA23201.1"/>
    </source>
</evidence>
<name>A0A2A6CM87_PRIPA</name>
<sequence length="204" mass="21589">MLRLFAVCVLAAAVRAQMQPQCTCSVFNPCIATAEGALQQCADRCQSHATELGASIPAVRACIVAHEAQIRQAVACVRGSLGPMCAAGPGHSVPRRFPETMQLAAFRELNGMLTRSGLLGEAQSLMQHGRRALGCMMRCGAQNSCVRRLQCGLELPSDNVIIQNVKSCAARAGFNTAVARQVCGCFVNAGVRVLAPMCSRIVIS</sequence>
<protein>
    <submittedName>
        <fullName evidence="1">Uncharacterized protein</fullName>
    </submittedName>
</protein>
<keyword evidence="2" id="KW-1185">Reference proteome</keyword>
<gene>
    <name evidence="1" type="primary">WBGene00112755</name>
</gene>
<dbReference type="Proteomes" id="UP000005239">
    <property type="component" value="Unassembled WGS sequence"/>
</dbReference>
<dbReference type="OrthoDB" id="5833681at2759"/>
<reference evidence="2" key="1">
    <citation type="journal article" date="2008" name="Nat. Genet.">
        <title>The Pristionchus pacificus genome provides a unique perspective on nematode lifestyle and parasitism.</title>
        <authorList>
            <person name="Dieterich C."/>
            <person name="Clifton S.W."/>
            <person name="Schuster L.N."/>
            <person name="Chinwalla A."/>
            <person name="Delehaunty K."/>
            <person name="Dinkelacker I."/>
            <person name="Fulton L."/>
            <person name="Fulton R."/>
            <person name="Godfrey J."/>
            <person name="Minx P."/>
            <person name="Mitreva M."/>
            <person name="Roeseler W."/>
            <person name="Tian H."/>
            <person name="Witte H."/>
            <person name="Yang S.P."/>
            <person name="Wilson R.K."/>
            <person name="Sommer R.J."/>
        </authorList>
    </citation>
    <scope>NUCLEOTIDE SEQUENCE [LARGE SCALE GENOMIC DNA]</scope>
    <source>
        <strain evidence="2">PS312</strain>
    </source>
</reference>
<accession>A0A2A6CM87</accession>
<dbReference type="PANTHER" id="PTHR34401:SF3">
    <property type="entry name" value="DB DOMAIN-CONTAINING PROTEIN"/>
    <property type="match status" value="1"/>
</dbReference>
<organism evidence="1 2">
    <name type="scientific">Pristionchus pacificus</name>
    <name type="common">Parasitic nematode worm</name>
    <dbReference type="NCBI Taxonomy" id="54126"/>
    <lineage>
        <taxon>Eukaryota</taxon>
        <taxon>Metazoa</taxon>
        <taxon>Ecdysozoa</taxon>
        <taxon>Nematoda</taxon>
        <taxon>Chromadorea</taxon>
        <taxon>Rhabditida</taxon>
        <taxon>Rhabditina</taxon>
        <taxon>Diplogasteromorpha</taxon>
        <taxon>Diplogasteroidea</taxon>
        <taxon>Neodiplogasteridae</taxon>
        <taxon>Pristionchus</taxon>
    </lineage>
</organism>
<dbReference type="AlphaFoldDB" id="A0A2A6CM87"/>
<evidence type="ECO:0000313" key="2">
    <source>
        <dbReference type="Proteomes" id="UP000005239"/>
    </source>
</evidence>
<dbReference type="EnsemblMetazoa" id="PPA23201.1">
    <property type="protein sequence ID" value="PPA23201.1"/>
    <property type="gene ID" value="WBGene00112755"/>
</dbReference>
<proteinExistence type="predicted"/>
<dbReference type="PANTHER" id="PTHR34401">
    <property type="entry name" value="PROTEIN CBG12388-RELATED"/>
    <property type="match status" value="1"/>
</dbReference>
<reference evidence="1" key="2">
    <citation type="submission" date="2022-06" db="UniProtKB">
        <authorList>
            <consortium name="EnsemblMetazoa"/>
        </authorList>
    </citation>
    <scope>IDENTIFICATION</scope>
    <source>
        <strain evidence="1">PS312</strain>
    </source>
</reference>
<accession>A0A8R1YEZ7</accession>